<keyword evidence="3 8" id="KW-0547">Nucleotide-binding</keyword>
<dbReference type="GO" id="GO:0036431">
    <property type="term" value="F:dCMP kinase activity"/>
    <property type="evidence" value="ECO:0007669"/>
    <property type="project" value="InterPro"/>
</dbReference>
<comment type="similarity">
    <text evidence="1 8">Belongs to the cytidylate kinase family. Type 1 subfamily.</text>
</comment>
<evidence type="ECO:0000256" key="6">
    <source>
        <dbReference type="ARBA" id="ARBA00047615"/>
    </source>
</evidence>
<evidence type="ECO:0000256" key="1">
    <source>
        <dbReference type="ARBA" id="ARBA00009427"/>
    </source>
</evidence>
<evidence type="ECO:0000313" key="11">
    <source>
        <dbReference type="Proteomes" id="UP000252132"/>
    </source>
</evidence>
<feature type="binding site" evidence="8">
    <location>
        <begin position="11"/>
        <end position="19"/>
    </location>
    <ligand>
        <name>ATP</name>
        <dbReference type="ChEBI" id="CHEBI:30616"/>
    </ligand>
</feature>
<feature type="domain" description="Cytidylate kinase" evidence="9">
    <location>
        <begin position="7"/>
        <end position="211"/>
    </location>
</feature>
<dbReference type="EMBL" id="QOQF01000008">
    <property type="protein sequence ID" value="RCL77484.1"/>
    <property type="molecule type" value="Genomic_DNA"/>
</dbReference>
<dbReference type="GO" id="GO:0005737">
    <property type="term" value="C:cytoplasm"/>
    <property type="evidence" value="ECO:0007669"/>
    <property type="project" value="UniProtKB-SubCell"/>
</dbReference>
<dbReference type="InterPro" id="IPR003136">
    <property type="entry name" value="Cytidylate_kin"/>
</dbReference>
<keyword evidence="4 8" id="KW-0418">Kinase</keyword>
<dbReference type="Gene3D" id="3.40.50.300">
    <property type="entry name" value="P-loop containing nucleotide triphosphate hydrolases"/>
    <property type="match status" value="1"/>
</dbReference>
<evidence type="ECO:0000313" key="10">
    <source>
        <dbReference type="EMBL" id="RCL77484.1"/>
    </source>
</evidence>
<dbReference type="SUPFAM" id="SSF52540">
    <property type="entry name" value="P-loop containing nucleoside triphosphate hydrolases"/>
    <property type="match status" value="1"/>
</dbReference>
<protein>
    <recommendedName>
        <fullName evidence="8">Cytidylate kinase</fullName>
        <shortName evidence="8">CK</shortName>
        <ecNumber evidence="8">2.7.4.25</ecNumber>
    </recommendedName>
    <alternativeName>
        <fullName evidence="8">Cytidine monophosphate kinase</fullName>
        <shortName evidence="8">CMP kinase</shortName>
    </alternativeName>
</protein>
<keyword evidence="5 8" id="KW-0067">ATP-binding</keyword>
<evidence type="ECO:0000256" key="8">
    <source>
        <dbReference type="HAMAP-Rule" id="MF_00238"/>
    </source>
</evidence>
<comment type="caution">
    <text evidence="10">The sequence shown here is derived from an EMBL/GenBank/DDBJ whole genome shotgun (WGS) entry which is preliminary data.</text>
</comment>
<evidence type="ECO:0000256" key="7">
    <source>
        <dbReference type="ARBA" id="ARBA00048478"/>
    </source>
</evidence>
<dbReference type="EC" id="2.7.4.25" evidence="8"/>
<evidence type="ECO:0000256" key="5">
    <source>
        <dbReference type="ARBA" id="ARBA00022840"/>
    </source>
</evidence>
<dbReference type="Pfam" id="PF02224">
    <property type="entry name" value="Cytidylate_kin"/>
    <property type="match status" value="1"/>
</dbReference>
<dbReference type="InterPro" id="IPR011994">
    <property type="entry name" value="Cytidylate_kinase_dom"/>
</dbReference>
<evidence type="ECO:0000256" key="2">
    <source>
        <dbReference type="ARBA" id="ARBA00022679"/>
    </source>
</evidence>
<proteinExistence type="inferred from homology"/>
<comment type="catalytic activity">
    <reaction evidence="6 8">
        <text>dCMP + ATP = dCDP + ADP</text>
        <dbReference type="Rhea" id="RHEA:25094"/>
        <dbReference type="ChEBI" id="CHEBI:30616"/>
        <dbReference type="ChEBI" id="CHEBI:57566"/>
        <dbReference type="ChEBI" id="CHEBI:58593"/>
        <dbReference type="ChEBI" id="CHEBI:456216"/>
        <dbReference type="EC" id="2.7.4.25"/>
    </reaction>
</comment>
<dbReference type="CDD" id="cd02020">
    <property type="entry name" value="CMPK"/>
    <property type="match status" value="1"/>
</dbReference>
<name>A0A368E0U0_9PROT</name>
<keyword evidence="8" id="KW-0963">Cytoplasm</keyword>
<comment type="catalytic activity">
    <reaction evidence="7 8">
        <text>CMP + ATP = CDP + ADP</text>
        <dbReference type="Rhea" id="RHEA:11600"/>
        <dbReference type="ChEBI" id="CHEBI:30616"/>
        <dbReference type="ChEBI" id="CHEBI:58069"/>
        <dbReference type="ChEBI" id="CHEBI:60377"/>
        <dbReference type="ChEBI" id="CHEBI:456216"/>
        <dbReference type="EC" id="2.7.4.25"/>
    </reaction>
</comment>
<evidence type="ECO:0000256" key="3">
    <source>
        <dbReference type="ARBA" id="ARBA00022741"/>
    </source>
</evidence>
<dbReference type="AlphaFoldDB" id="A0A368E0U0"/>
<dbReference type="HAMAP" id="MF_00238">
    <property type="entry name" value="Cytidyl_kinase_type1"/>
    <property type="match status" value="1"/>
</dbReference>
<dbReference type="NCBIfam" id="TIGR00017">
    <property type="entry name" value="cmk"/>
    <property type="match status" value="1"/>
</dbReference>
<reference evidence="10 11" key="1">
    <citation type="journal article" date="2018" name="Microbiome">
        <title>Fine metagenomic profile of the Mediterranean stratified and mixed water columns revealed by assembly and recruitment.</title>
        <authorList>
            <person name="Haro-Moreno J.M."/>
            <person name="Lopez-Perez M."/>
            <person name="De La Torre J.R."/>
            <person name="Picazo A."/>
            <person name="Camacho A."/>
            <person name="Rodriguez-Valera F."/>
        </authorList>
    </citation>
    <scope>NUCLEOTIDE SEQUENCE [LARGE SCALE GENOMIC DNA]</scope>
    <source>
        <strain evidence="10">MED-G55</strain>
    </source>
</reference>
<gene>
    <name evidence="8" type="primary">cmk</name>
    <name evidence="10" type="ORF">DBW69_03285</name>
</gene>
<comment type="subcellular location">
    <subcellularLocation>
        <location evidence="8">Cytoplasm</location>
    </subcellularLocation>
</comment>
<evidence type="ECO:0000259" key="9">
    <source>
        <dbReference type="Pfam" id="PF02224"/>
    </source>
</evidence>
<accession>A0A368E0U0</accession>
<sequence>MSYLSPIAIDGPAAAGKGTLAKKLGEHLNFACLDTGALYRGVALLVLQAENDPTDPQKSLEAAKKLNIDAIDHTAIRSAEVGQAAADVAVHQDVRTCILELQRNFAASPPAGKDGAILDGRDIGTFVCPDAPVKLFVTASPEIRAHRRWLELSVTDPALKEADILAAVIARDKKDMERAIAPLRPAEDAHLLDTSDLGIENAFEAALKLITSIGS</sequence>
<dbReference type="InterPro" id="IPR027417">
    <property type="entry name" value="P-loop_NTPase"/>
</dbReference>
<dbReference type="Proteomes" id="UP000252132">
    <property type="component" value="Unassembled WGS sequence"/>
</dbReference>
<dbReference type="GO" id="GO:0005524">
    <property type="term" value="F:ATP binding"/>
    <property type="evidence" value="ECO:0007669"/>
    <property type="project" value="UniProtKB-UniRule"/>
</dbReference>
<evidence type="ECO:0000256" key="4">
    <source>
        <dbReference type="ARBA" id="ARBA00022777"/>
    </source>
</evidence>
<keyword evidence="2 8" id="KW-0808">Transferase</keyword>
<dbReference type="GO" id="GO:0006220">
    <property type="term" value="P:pyrimidine nucleotide metabolic process"/>
    <property type="evidence" value="ECO:0007669"/>
    <property type="project" value="UniProtKB-UniRule"/>
</dbReference>
<dbReference type="GO" id="GO:0036430">
    <property type="term" value="F:CMP kinase activity"/>
    <property type="evidence" value="ECO:0007669"/>
    <property type="project" value="RHEA"/>
</dbReference>
<organism evidence="10 11">
    <name type="scientific">PS1 clade bacterium</name>
    <dbReference type="NCBI Taxonomy" id="2175152"/>
    <lineage>
        <taxon>Bacteria</taxon>
        <taxon>Pseudomonadati</taxon>
        <taxon>Pseudomonadota</taxon>
        <taxon>Alphaproteobacteria</taxon>
        <taxon>PS1 clade</taxon>
    </lineage>
</organism>